<gene>
    <name evidence="3" type="ORF">D9758_006329</name>
</gene>
<dbReference type="Proteomes" id="UP000559256">
    <property type="component" value="Unassembled WGS sequence"/>
</dbReference>
<dbReference type="OrthoDB" id="3199068at2759"/>
<comment type="caution">
    <text evidence="3">The sequence shown here is derived from an EMBL/GenBank/DDBJ whole genome shotgun (WGS) entry which is preliminary data.</text>
</comment>
<dbReference type="InterPro" id="IPR000210">
    <property type="entry name" value="BTB/POZ_dom"/>
</dbReference>
<evidence type="ECO:0000313" key="4">
    <source>
        <dbReference type="Proteomes" id="UP000559256"/>
    </source>
</evidence>
<dbReference type="PROSITE" id="PS50097">
    <property type="entry name" value="BTB"/>
    <property type="match status" value="1"/>
</dbReference>
<dbReference type="EMBL" id="JAACJM010000056">
    <property type="protein sequence ID" value="KAF5355461.1"/>
    <property type="molecule type" value="Genomic_DNA"/>
</dbReference>
<keyword evidence="4" id="KW-1185">Reference proteome</keyword>
<dbReference type="AlphaFoldDB" id="A0A8H5D8F1"/>
<dbReference type="Gene3D" id="3.30.710.10">
    <property type="entry name" value="Potassium Channel Kv1.1, Chain A"/>
    <property type="match status" value="1"/>
</dbReference>
<reference evidence="3 4" key="1">
    <citation type="journal article" date="2020" name="ISME J.">
        <title>Uncovering the hidden diversity of litter-decomposition mechanisms in mushroom-forming fungi.</title>
        <authorList>
            <person name="Floudas D."/>
            <person name="Bentzer J."/>
            <person name="Ahren D."/>
            <person name="Johansson T."/>
            <person name="Persson P."/>
            <person name="Tunlid A."/>
        </authorList>
    </citation>
    <scope>NUCLEOTIDE SEQUENCE [LARGE SCALE GENOMIC DNA]</scope>
    <source>
        <strain evidence="3 4">CBS 291.85</strain>
    </source>
</reference>
<dbReference type="InterPro" id="IPR011333">
    <property type="entry name" value="SKP1/BTB/POZ_sf"/>
</dbReference>
<sequence>MSKQVGGELFKVPRYHLEKGSSFFRHLLAPRIELAGSDGRDDEQPIRLDEIVTVTEFETFLDMLYPPLVPSKSMRSQEEWAAILKLSTLWRFLEIRQLAIQTLTLMNLTAFTRIKLARDHFVAQWLRTGYADLVKQVNTMTVDEVESVGYLTAIRIFRVREEMIKKHWSASSRDPSFSTSQWDNEEVRKAVEGEFVGEMVDADKRTATYKIDQIKPNRPKNAGKRGPKPGFISRPE</sequence>
<evidence type="ECO:0000259" key="2">
    <source>
        <dbReference type="PROSITE" id="PS50097"/>
    </source>
</evidence>
<name>A0A8H5D8F1_9AGAR</name>
<feature type="domain" description="BTB" evidence="2">
    <location>
        <begin position="1"/>
        <end position="73"/>
    </location>
</feature>
<proteinExistence type="predicted"/>
<feature type="compositionally biased region" description="Basic residues" evidence="1">
    <location>
        <begin position="217"/>
        <end position="227"/>
    </location>
</feature>
<evidence type="ECO:0000256" key="1">
    <source>
        <dbReference type="SAM" id="MobiDB-lite"/>
    </source>
</evidence>
<feature type="region of interest" description="Disordered" evidence="1">
    <location>
        <begin position="207"/>
        <end position="236"/>
    </location>
</feature>
<organism evidence="3 4">
    <name type="scientific">Tetrapyrgos nigripes</name>
    <dbReference type="NCBI Taxonomy" id="182062"/>
    <lineage>
        <taxon>Eukaryota</taxon>
        <taxon>Fungi</taxon>
        <taxon>Dikarya</taxon>
        <taxon>Basidiomycota</taxon>
        <taxon>Agaricomycotina</taxon>
        <taxon>Agaricomycetes</taxon>
        <taxon>Agaricomycetidae</taxon>
        <taxon>Agaricales</taxon>
        <taxon>Marasmiineae</taxon>
        <taxon>Marasmiaceae</taxon>
        <taxon>Tetrapyrgos</taxon>
    </lineage>
</organism>
<evidence type="ECO:0000313" key="3">
    <source>
        <dbReference type="EMBL" id="KAF5355461.1"/>
    </source>
</evidence>
<accession>A0A8H5D8F1</accession>
<protein>
    <recommendedName>
        <fullName evidence="2">BTB domain-containing protein</fullName>
    </recommendedName>
</protein>